<feature type="chain" id="PRO_5026682944" evidence="1">
    <location>
        <begin position="22"/>
        <end position="110"/>
    </location>
</feature>
<sequence length="110" mass="11766">MRKLITMLAIATAFATPAAHATGALAATSDKTGAGLELTNAHCPDDPAADHWITRGFNGKGETFYGGYTKPLPGSISVRVHWNHGADRTYPLARFDVTDYGERVLGPPRN</sequence>
<evidence type="ECO:0000313" key="2">
    <source>
        <dbReference type="EMBL" id="CAB3745510.1"/>
    </source>
</evidence>
<dbReference type="AlphaFoldDB" id="A0A6J5CWJ1"/>
<gene>
    <name evidence="2" type="ORF">LMG24238_07642</name>
</gene>
<evidence type="ECO:0000256" key="1">
    <source>
        <dbReference type="SAM" id="SignalP"/>
    </source>
</evidence>
<keyword evidence="3" id="KW-1185">Reference proteome</keyword>
<proteinExistence type="predicted"/>
<organism evidence="2 3">
    <name type="scientific">Paraburkholderia sediminicola</name>
    <dbReference type="NCBI Taxonomy" id="458836"/>
    <lineage>
        <taxon>Bacteria</taxon>
        <taxon>Pseudomonadati</taxon>
        <taxon>Pseudomonadota</taxon>
        <taxon>Betaproteobacteria</taxon>
        <taxon>Burkholderiales</taxon>
        <taxon>Burkholderiaceae</taxon>
        <taxon>Paraburkholderia</taxon>
    </lineage>
</organism>
<protein>
    <submittedName>
        <fullName evidence="2">Uncharacterized protein</fullName>
    </submittedName>
</protein>
<accession>A0A6J5CWJ1</accession>
<evidence type="ECO:0000313" key="3">
    <source>
        <dbReference type="Proteomes" id="UP000494255"/>
    </source>
</evidence>
<dbReference type="Proteomes" id="UP000494255">
    <property type="component" value="Unassembled WGS sequence"/>
</dbReference>
<dbReference type="RefSeq" id="WP_175054993.1">
    <property type="nucleotide sequence ID" value="NZ_CADIKC010000023.1"/>
</dbReference>
<feature type="signal peptide" evidence="1">
    <location>
        <begin position="1"/>
        <end position="21"/>
    </location>
</feature>
<reference evidence="2 3" key="1">
    <citation type="submission" date="2020-04" db="EMBL/GenBank/DDBJ databases">
        <authorList>
            <person name="De Canck E."/>
        </authorList>
    </citation>
    <scope>NUCLEOTIDE SEQUENCE [LARGE SCALE GENOMIC DNA]</scope>
    <source>
        <strain evidence="2 3">LMG 24238</strain>
    </source>
</reference>
<keyword evidence="1" id="KW-0732">Signal</keyword>
<dbReference type="EMBL" id="CADIKC010000023">
    <property type="protein sequence ID" value="CAB3745510.1"/>
    <property type="molecule type" value="Genomic_DNA"/>
</dbReference>
<dbReference type="GeneID" id="97046180"/>
<name>A0A6J5CWJ1_9BURK</name>